<dbReference type="EMBL" id="WXYO01000007">
    <property type="protein sequence ID" value="NAS13622.1"/>
    <property type="molecule type" value="Genomic_DNA"/>
</dbReference>
<dbReference type="PANTHER" id="PTHR43233">
    <property type="entry name" value="FAMILY N-ACETYLTRANSFERASE, PUTATIVE (AFU_ORTHOLOGUE AFUA_6G03350)-RELATED"/>
    <property type="match status" value="1"/>
</dbReference>
<evidence type="ECO:0000313" key="2">
    <source>
        <dbReference type="EMBL" id="NAS13622.1"/>
    </source>
</evidence>
<organism evidence="2 3">
    <name type="scientific">Poritiphilus flavus</name>
    <dbReference type="NCBI Taxonomy" id="2697053"/>
    <lineage>
        <taxon>Bacteria</taxon>
        <taxon>Pseudomonadati</taxon>
        <taxon>Bacteroidota</taxon>
        <taxon>Flavobacteriia</taxon>
        <taxon>Flavobacteriales</taxon>
        <taxon>Flavobacteriaceae</taxon>
        <taxon>Poritiphilus</taxon>
    </lineage>
</organism>
<accession>A0A6L9EG56</accession>
<dbReference type="CDD" id="cd04301">
    <property type="entry name" value="NAT_SF"/>
    <property type="match status" value="1"/>
</dbReference>
<dbReference type="PANTHER" id="PTHR43233:SF1">
    <property type="entry name" value="FAMILY N-ACETYLTRANSFERASE, PUTATIVE (AFU_ORTHOLOGUE AFUA_6G03350)-RELATED"/>
    <property type="match status" value="1"/>
</dbReference>
<dbReference type="SUPFAM" id="SSF55729">
    <property type="entry name" value="Acyl-CoA N-acyltransferases (Nat)"/>
    <property type="match status" value="1"/>
</dbReference>
<sequence>MSMRISTDKSELDLDVIHEYISNQSYWGRGRTVEQVQRTVDNSLCFGGYVEGKQVCFGRVVTDKTVFAYLMDIIVFDPFQGRGYGKELLRYIMEHDAIRNASTVALKTKDAHGFYEAYGFKSIGDSSLWMARDTLSLL</sequence>
<evidence type="ECO:0000313" key="3">
    <source>
        <dbReference type="Proteomes" id="UP000475249"/>
    </source>
</evidence>
<proteinExistence type="predicted"/>
<name>A0A6L9EG56_9FLAO</name>
<dbReference type="AlphaFoldDB" id="A0A6L9EG56"/>
<gene>
    <name evidence="2" type="ORF">GTQ38_16535</name>
</gene>
<feature type="domain" description="N-acetyltransferase" evidence="1">
    <location>
        <begin position="3"/>
        <end position="138"/>
    </location>
</feature>
<protein>
    <submittedName>
        <fullName evidence="2">GNAT family N-acetyltransferase</fullName>
    </submittedName>
</protein>
<dbReference type="InterPro" id="IPR053144">
    <property type="entry name" value="Acetyltransferase_Butenolide"/>
</dbReference>
<dbReference type="InterPro" id="IPR016181">
    <property type="entry name" value="Acyl_CoA_acyltransferase"/>
</dbReference>
<keyword evidence="3" id="KW-1185">Reference proteome</keyword>
<dbReference type="GO" id="GO:0016747">
    <property type="term" value="F:acyltransferase activity, transferring groups other than amino-acyl groups"/>
    <property type="evidence" value="ECO:0007669"/>
    <property type="project" value="InterPro"/>
</dbReference>
<dbReference type="Gene3D" id="3.40.630.30">
    <property type="match status" value="1"/>
</dbReference>
<dbReference type="Proteomes" id="UP000475249">
    <property type="component" value="Unassembled WGS sequence"/>
</dbReference>
<dbReference type="Pfam" id="PF13508">
    <property type="entry name" value="Acetyltransf_7"/>
    <property type="match status" value="1"/>
</dbReference>
<keyword evidence="2" id="KW-0808">Transferase</keyword>
<dbReference type="InterPro" id="IPR000182">
    <property type="entry name" value="GNAT_dom"/>
</dbReference>
<reference evidence="2 3" key="1">
    <citation type="submission" date="2020-01" db="EMBL/GenBank/DDBJ databases">
        <title>Bacteria diversity of Porities sp.</title>
        <authorList>
            <person name="Wang G."/>
        </authorList>
    </citation>
    <scope>NUCLEOTIDE SEQUENCE [LARGE SCALE GENOMIC DNA]</scope>
    <source>
        <strain evidence="2 3">R33</strain>
    </source>
</reference>
<comment type="caution">
    <text evidence="2">The sequence shown here is derived from an EMBL/GenBank/DDBJ whole genome shotgun (WGS) entry which is preliminary data.</text>
</comment>
<evidence type="ECO:0000259" key="1">
    <source>
        <dbReference type="PROSITE" id="PS51186"/>
    </source>
</evidence>
<dbReference type="RefSeq" id="WP_161436651.1">
    <property type="nucleotide sequence ID" value="NZ_WXYO01000007.1"/>
</dbReference>
<dbReference type="PROSITE" id="PS51186">
    <property type="entry name" value="GNAT"/>
    <property type="match status" value="1"/>
</dbReference>